<keyword evidence="5 7" id="KW-0472">Membrane</keyword>
<evidence type="ECO:0000256" key="1">
    <source>
        <dbReference type="ARBA" id="ARBA00004141"/>
    </source>
</evidence>
<comment type="subcellular location">
    <subcellularLocation>
        <location evidence="1">Membrane</location>
        <topology evidence="1">Multi-pass membrane protein</topology>
    </subcellularLocation>
</comment>
<evidence type="ECO:0000256" key="3">
    <source>
        <dbReference type="ARBA" id="ARBA00022692"/>
    </source>
</evidence>
<dbReference type="PANTHER" id="PTHR10743:SF28">
    <property type="entry name" value="PROTEIN RER1C"/>
    <property type="match status" value="1"/>
</dbReference>
<organism evidence="8 9">
    <name type="scientific">Prunus avium</name>
    <name type="common">Cherry</name>
    <name type="synonym">Cerasus avium</name>
    <dbReference type="NCBI Taxonomy" id="42229"/>
    <lineage>
        <taxon>Eukaryota</taxon>
        <taxon>Viridiplantae</taxon>
        <taxon>Streptophyta</taxon>
        <taxon>Embryophyta</taxon>
        <taxon>Tracheophyta</taxon>
        <taxon>Spermatophyta</taxon>
        <taxon>Magnoliopsida</taxon>
        <taxon>eudicotyledons</taxon>
        <taxon>Gunneridae</taxon>
        <taxon>Pentapetalae</taxon>
        <taxon>rosids</taxon>
        <taxon>fabids</taxon>
        <taxon>Rosales</taxon>
        <taxon>Rosaceae</taxon>
        <taxon>Amygdaloideae</taxon>
        <taxon>Amygdaleae</taxon>
        <taxon>Prunus</taxon>
    </lineage>
</organism>
<evidence type="ECO:0000313" key="9">
    <source>
        <dbReference type="RefSeq" id="XP_021806677.1"/>
    </source>
</evidence>
<keyword evidence="4 7" id="KW-1133">Transmembrane helix</keyword>
<dbReference type="GO" id="GO:0005783">
    <property type="term" value="C:endoplasmic reticulum"/>
    <property type="evidence" value="ECO:0007669"/>
    <property type="project" value="GOC"/>
</dbReference>
<dbReference type="RefSeq" id="XP_021806677.1">
    <property type="nucleotide sequence ID" value="XM_021950985.1"/>
</dbReference>
<evidence type="ECO:0000256" key="7">
    <source>
        <dbReference type="SAM" id="Phobius"/>
    </source>
</evidence>
<protein>
    <submittedName>
        <fullName evidence="9">Protein RER1A-like</fullName>
    </submittedName>
</protein>
<feature type="transmembrane region" description="Helical" evidence="7">
    <location>
        <begin position="46"/>
        <end position="66"/>
    </location>
</feature>
<dbReference type="GO" id="GO:0000139">
    <property type="term" value="C:Golgi membrane"/>
    <property type="evidence" value="ECO:0007669"/>
    <property type="project" value="TreeGrafter"/>
</dbReference>
<evidence type="ECO:0000256" key="5">
    <source>
        <dbReference type="ARBA" id="ARBA00023136"/>
    </source>
</evidence>
<dbReference type="Pfam" id="PF03248">
    <property type="entry name" value="Rer1"/>
    <property type="match status" value="1"/>
</dbReference>
<evidence type="ECO:0000256" key="4">
    <source>
        <dbReference type="ARBA" id="ARBA00022989"/>
    </source>
</evidence>
<feature type="transmembrane region" description="Helical" evidence="7">
    <location>
        <begin position="72"/>
        <end position="90"/>
    </location>
</feature>
<dbReference type="AlphaFoldDB" id="A0A6P5RVR4"/>
<dbReference type="Proteomes" id="UP000515124">
    <property type="component" value="Unplaced"/>
</dbReference>
<feature type="region of interest" description="Disordered" evidence="6">
    <location>
        <begin position="132"/>
        <end position="151"/>
    </location>
</feature>
<dbReference type="GeneID" id="110750626"/>
<dbReference type="Gramene" id="Pav_sc0000196.1_g080.1.mk:mrna">
    <property type="protein sequence ID" value="Pav_sc0000196.1_g080.1.mk:mrna"/>
    <property type="gene ID" value="Pav_sc0000196.1_g080.1.mk"/>
</dbReference>
<proteinExistence type="inferred from homology"/>
<dbReference type="KEGG" id="pavi:110750626"/>
<sequence length="151" mass="16544">MDAGAAGVGLAADDPFKGSPFAAVSDWSNGISRRYQHVLDRTTPHVLYRWLACLGVALVYVIRVYLVEGFYVVSYGLGIYILNLLIGFLSPQVDPEIHDLSSDGPSLPTRGSEIVHMIKYKYVPFSFGKQRYNGKKASSSSTETAGLLPRD</sequence>
<keyword evidence="3 7" id="KW-0812">Transmembrane</keyword>
<dbReference type="PANTHER" id="PTHR10743">
    <property type="entry name" value="PROTEIN RER1"/>
    <property type="match status" value="1"/>
</dbReference>
<evidence type="ECO:0000313" key="8">
    <source>
        <dbReference type="Proteomes" id="UP000515124"/>
    </source>
</evidence>
<name>A0A6P5RVR4_PRUAV</name>
<evidence type="ECO:0000256" key="6">
    <source>
        <dbReference type="SAM" id="MobiDB-lite"/>
    </source>
</evidence>
<accession>A0A6P5RVR4</accession>
<keyword evidence="8" id="KW-1185">Reference proteome</keyword>
<reference evidence="9" key="1">
    <citation type="submission" date="2025-08" db="UniProtKB">
        <authorList>
            <consortium name="RefSeq"/>
        </authorList>
    </citation>
    <scope>IDENTIFICATION</scope>
</reference>
<evidence type="ECO:0000256" key="2">
    <source>
        <dbReference type="ARBA" id="ARBA00006070"/>
    </source>
</evidence>
<comment type="similarity">
    <text evidence="2">Belongs to the RER1 family.</text>
</comment>
<dbReference type="InterPro" id="IPR004932">
    <property type="entry name" value="Rer1"/>
</dbReference>
<dbReference type="GO" id="GO:0006890">
    <property type="term" value="P:retrograde vesicle-mediated transport, Golgi to endoplasmic reticulum"/>
    <property type="evidence" value="ECO:0007669"/>
    <property type="project" value="TreeGrafter"/>
</dbReference>
<gene>
    <name evidence="9" type="primary">LOC110750626</name>
</gene>
<dbReference type="GO" id="GO:0006621">
    <property type="term" value="P:protein retention in ER lumen"/>
    <property type="evidence" value="ECO:0007669"/>
    <property type="project" value="TreeGrafter"/>
</dbReference>